<accession>A0A5P1EGG3</accession>
<dbReference type="Gramene" id="ONK64853">
    <property type="protein sequence ID" value="ONK64853"/>
    <property type="gene ID" value="A4U43_C07F30660"/>
</dbReference>
<dbReference type="AlphaFoldDB" id="A0A5P1EGG3"/>
<dbReference type="Proteomes" id="UP000243459">
    <property type="component" value="Chromosome 7"/>
</dbReference>
<protein>
    <submittedName>
        <fullName evidence="1">Uncharacterized protein</fullName>
    </submittedName>
</protein>
<evidence type="ECO:0000313" key="1">
    <source>
        <dbReference type="EMBL" id="ONK64853.1"/>
    </source>
</evidence>
<evidence type="ECO:0000313" key="2">
    <source>
        <dbReference type="Proteomes" id="UP000243459"/>
    </source>
</evidence>
<gene>
    <name evidence="1" type="ORF">A4U43_C07F30660</name>
</gene>
<keyword evidence="2" id="KW-1185">Reference proteome</keyword>
<name>A0A5P1EGG3_ASPOF</name>
<organism evidence="1 2">
    <name type="scientific">Asparagus officinalis</name>
    <name type="common">Garden asparagus</name>
    <dbReference type="NCBI Taxonomy" id="4686"/>
    <lineage>
        <taxon>Eukaryota</taxon>
        <taxon>Viridiplantae</taxon>
        <taxon>Streptophyta</taxon>
        <taxon>Embryophyta</taxon>
        <taxon>Tracheophyta</taxon>
        <taxon>Spermatophyta</taxon>
        <taxon>Magnoliopsida</taxon>
        <taxon>Liliopsida</taxon>
        <taxon>Asparagales</taxon>
        <taxon>Asparagaceae</taxon>
        <taxon>Asparagoideae</taxon>
        <taxon>Asparagus</taxon>
    </lineage>
</organism>
<dbReference type="EMBL" id="CM007387">
    <property type="protein sequence ID" value="ONK64853.1"/>
    <property type="molecule type" value="Genomic_DNA"/>
</dbReference>
<proteinExistence type="predicted"/>
<sequence length="85" mass="9749">MDQVFRWPKALLKAQWARTVTDPKIADDGFGTYPLSSLATPAPSSLSRSISSLCDVNIDMEKKRRKKKRKKKIEAVRMDEDGYYL</sequence>
<reference evidence="2" key="1">
    <citation type="journal article" date="2017" name="Nat. Commun.">
        <title>The asparagus genome sheds light on the origin and evolution of a young Y chromosome.</title>
        <authorList>
            <person name="Harkess A."/>
            <person name="Zhou J."/>
            <person name="Xu C."/>
            <person name="Bowers J.E."/>
            <person name="Van der Hulst R."/>
            <person name="Ayyampalayam S."/>
            <person name="Mercati F."/>
            <person name="Riccardi P."/>
            <person name="McKain M.R."/>
            <person name="Kakrana A."/>
            <person name="Tang H."/>
            <person name="Ray J."/>
            <person name="Groenendijk J."/>
            <person name="Arikit S."/>
            <person name="Mathioni S.M."/>
            <person name="Nakano M."/>
            <person name="Shan H."/>
            <person name="Telgmann-Rauber A."/>
            <person name="Kanno A."/>
            <person name="Yue Z."/>
            <person name="Chen H."/>
            <person name="Li W."/>
            <person name="Chen Y."/>
            <person name="Xu X."/>
            <person name="Zhang Y."/>
            <person name="Luo S."/>
            <person name="Chen H."/>
            <person name="Gao J."/>
            <person name="Mao Z."/>
            <person name="Pires J.C."/>
            <person name="Luo M."/>
            <person name="Kudrna D."/>
            <person name="Wing R.A."/>
            <person name="Meyers B.C."/>
            <person name="Yi K."/>
            <person name="Kong H."/>
            <person name="Lavrijsen P."/>
            <person name="Sunseri F."/>
            <person name="Falavigna A."/>
            <person name="Ye Y."/>
            <person name="Leebens-Mack J.H."/>
            <person name="Chen G."/>
        </authorList>
    </citation>
    <scope>NUCLEOTIDE SEQUENCE [LARGE SCALE GENOMIC DNA]</scope>
    <source>
        <strain evidence="2">cv. DH0086</strain>
    </source>
</reference>